<keyword evidence="2" id="KW-1185">Reference proteome</keyword>
<reference evidence="1" key="1">
    <citation type="submission" date="2023-10" db="EMBL/GenBank/DDBJ databases">
        <title>Genome assembly of Pristionchus species.</title>
        <authorList>
            <person name="Yoshida K."/>
            <person name="Sommer R.J."/>
        </authorList>
    </citation>
    <scope>NUCLEOTIDE SEQUENCE</scope>
    <source>
        <strain evidence="1">RS5133</strain>
    </source>
</reference>
<proteinExistence type="predicted"/>
<accession>A0AAV5WQC3</accession>
<protein>
    <submittedName>
        <fullName evidence="1">Uncharacterized protein</fullName>
    </submittedName>
</protein>
<organism evidence="1 2">
    <name type="scientific">Pristionchus fissidentatus</name>
    <dbReference type="NCBI Taxonomy" id="1538716"/>
    <lineage>
        <taxon>Eukaryota</taxon>
        <taxon>Metazoa</taxon>
        <taxon>Ecdysozoa</taxon>
        <taxon>Nematoda</taxon>
        <taxon>Chromadorea</taxon>
        <taxon>Rhabditida</taxon>
        <taxon>Rhabditina</taxon>
        <taxon>Diplogasteromorpha</taxon>
        <taxon>Diplogasteroidea</taxon>
        <taxon>Neodiplogasteridae</taxon>
        <taxon>Pristionchus</taxon>
    </lineage>
</organism>
<sequence>LDQCAGYKLAFELVAECTPSMQTHAIQSSLKSLNGIVDRTLITKKNQAKASGIDLVKTGIVIMHLHGYDKSNCIVL</sequence>
<feature type="non-terminal residue" evidence="1">
    <location>
        <position position="76"/>
    </location>
</feature>
<evidence type="ECO:0000313" key="2">
    <source>
        <dbReference type="Proteomes" id="UP001432322"/>
    </source>
</evidence>
<comment type="caution">
    <text evidence="1">The sequence shown here is derived from an EMBL/GenBank/DDBJ whole genome shotgun (WGS) entry which is preliminary data.</text>
</comment>
<dbReference type="AlphaFoldDB" id="A0AAV5WQC3"/>
<dbReference type="EMBL" id="BTSY01000006">
    <property type="protein sequence ID" value="GMT34207.1"/>
    <property type="molecule type" value="Genomic_DNA"/>
</dbReference>
<name>A0AAV5WQC3_9BILA</name>
<evidence type="ECO:0000313" key="1">
    <source>
        <dbReference type="EMBL" id="GMT34207.1"/>
    </source>
</evidence>
<dbReference type="Proteomes" id="UP001432322">
    <property type="component" value="Unassembled WGS sequence"/>
</dbReference>
<feature type="non-terminal residue" evidence="1">
    <location>
        <position position="1"/>
    </location>
</feature>
<gene>
    <name evidence="1" type="ORF">PFISCL1PPCAC_25504</name>
</gene>